<evidence type="ECO:0000256" key="1">
    <source>
        <dbReference type="SAM" id="Phobius"/>
    </source>
</evidence>
<proteinExistence type="predicted"/>
<keyword evidence="1" id="KW-0472">Membrane</keyword>
<dbReference type="InterPro" id="IPR025367">
    <property type="entry name" value="DUF4271"/>
</dbReference>
<gene>
    <name evidence="2" type="ORF">IAC47_00455</name>
</gene>
<keyword evidence="1" id="KW-1133">Transmembrane helix</keyword>
<feature type="transmembrane region" description="Helical" evidence="1">
    <location>
        <begin position="169"/>
        <end position="187"/>
    </location>
</feature>
<name>A0A9D1REG5_9BACT</name>
<sequence>MKDSVSVHIPVKDTLFVPLYIRKDTSFSGNTDSTVNFRDYVTDILNDSFPVMEYRPSLFVEKTCACDKQMKLQPISHSQDNHDWAFIVLLFVLSVMAVVMKFFSYRYFEILRSCFSNKFFEIFLKYNNSFVLYITLLALPVISLLLYAFASYFELDGNFGYDLKGYELYAIAFAVVSSYIAIKILLIKFLGSLFRNKEITRCYITNQLSFLCLDSLILYLPTALALFVNDYMRYYFVIAASSIFVLLSVIRAVRGLYLIINLFKFSSVYLFCYLCIVEFLPLFILVKVLFM</sequence>
<dbReference type="EMBL" id="DXGG01000015">
    <property type="protein sequence ID" value="HIW86736.1"/>
    <property type="molecule type" value="Genomic_DNA"/>
</dbReference>
<organism evidence="2 3">
    <name type="scientific">Candidatus Onthomorpha intestinigallinarum</name>
    <dbReference type="NCBI Taxonomy" id="2840880"/>
    <lineage>
        <taxon>Bacteria</taxon>
        <taxon>Pseudomonadati</taxon>
        <taxon>Bacteroidota</taxon>
        <taxon>Bacteroidia</taxon>
        <taxon>Bacteroidales</taxon>
        <taxon>Candidatus Onthomorpha</taxon>
    </lineage>
</organism>
<feature type="transmembrane region" description="Helical" evidence="1">
    <location>
        <begin position="84"/>
        <end position="108"/>
    </location>
</feature>
<keyword evidence="1" id="KW-0812">Transmembrane</keyword>
<accession>A0A9D1REG5</accession>
<evidence type="ECO:0000313" key="2">
    <source>
        <dbReference type="EMBL" id="HIW86736.1"/>
    </source>
</evidence>
<comment type="caution">
    <text evidence="2">The sequence shown here is derived from an EMBL/GenBank/DDBJ whole genome shotgun (WGS) entry which is preliminary data.</text>
</comment>
<dbReference type="Pfam" id="PF14093">
    <property type="entry name" value="DUF4271"/>
    <property type="match status" value="1"/>
</dbReference>
<dbReference type="Proteomes" id="UP000824267">
    <property type="component" value="Unassembled WGS sequence"/>
</dbReference>
<feature type="transmembrane region" description="Helical" evidence="1">
    <location>
        <begin position="208"/>
        <end position="228"/>
    </location>
</feature>
<feature type="transmembrane region" description="Helical" evidence="1">
    <location>
        <begin position="268"/>
        <end position="290"/>
    </location>
</feature>
<protein>
    <submittedName>
        <fullName evidence="2">DUF4271 domain-containing protein</fullName>
    </submittedName>
</protein>
<evidence type="ECO:0000313" key="3">
    <source>
        <dbReference type="Proteomes" id="UP000824267"/>
    </source>
</evidence>
<feature type="transmembrane region" description="Helical" evidence="1">
    <location>
        <begin position="234"/>
        <end position="256"/>
    </location>
</feature>
<dbReference type="AlphaFoldDB" id="A0A9D1REG5"/>
<feature type="transmembrane region" description="Helical" evidence="1">
    <location>
        <begin position="129"/>
        <end position="149"/>
    </location>
</feature>
<reference evidence="2" key="2">
    <citation type="submission" date="2021-04" db="EMBL/GenBank/DDBJ databases">
        <authorList>
            <person name="Gilroy R."/>
        </authorList>
    </citation>
    <scope>NUCLEOTIDE SEQUENCE</scope>
    <source>
        <strain evidence="2">Gambia16-930</strain>
    </source>
</reference>
<reference evidence="2" key="1">
    <citation type="journal article" date="2021" name="PeerJ">
        <title>Extensive microbial diversity within the chicken gut microbiome revealed by metagenomics and culture.</title>
        <authorList>
            <person name="Gilroy R."/>
            <person name="Ravi A."/>
            <person name="Getino M."/>
            <person name="Pursley I."/>
            <person name="Horton D.L."/>
            <person name="Alikhan N.F."/>
            <person name="Baker D."/>
            <person name="Gharbi K."/>
            <person name="Hall N."/>
            <person name="Watson M."/>
            <person name="Adriaenssens E.M."/>
            <person name="Foster-Nyarko E."/>
            <person name="Jarju S."/>
            <person name="Secka A."/>
            <person name="Antonio M."/>
            <person name="Oren A."/>
            <person name="Chaudhuri R.R."/>
            <person name="La Ragione R."/>
            <person name="Hildebrand F."/>
            <person name="Pallen M.J."/>
        </authorList>
    </citation>
    <scope>NUCLEOTIDE SEQUENCE</scope>
    <source>
        <strain evidence="2">Gambia16-930</strain>
    </source>
</reference>